<reference evidence="8" key="2">
    <citation type="submission" date="2025-09" db="UniProtKB">
        <authorList>
            <consortium name="Ensembl"/>
        </authorList>
    </citation>
    <scope>IDENTIFICATION</scope>
</reference>
<dbReference type="Ensembl" id="ENSPCET00000016173.1">
    <property type="protein sequence ID" value="ENSPCEP00000015619.1"/>
    <property type="gene ID" value="ENSPCEG00000012332.1"/>
</dbReference>
<comment type="subcellular location">
    <subcellularLocation>
        <location evidence="1">Nucleus</location>
    </subcellularLocation>
</comment>
<dbReference type="GO" id="GO:0017065">
    <property type="term" value="F:single-strand selective uracil DNA N-glycosylase activity"/>
    <property type="evidence" value="ECO:0007669"/>
    <property type="project" value="InterPro"/>
</dbReference>
<evidence type="ECO:0000256" key="5">
    <source>
        <dbReference type="ARBA" id="ARBA00023125"/>
    </source>
</evidence>
<sequence length="249" mass="28217">MECLATPLGTARVDQPIPQGNGLAARFLNVELEQNVRLKELSFYDPVYCVYRPIEYAWEPHEDYVMRYCRSPKEVPFGEVRHVRDWLQVRGHVSKPAQEHPKRPILGLECPQTEVSGARFWGFFRSLCPDPEAFFRRCFVHNHCPLLFMSQSGKNLTPADLPAAQRDRLLQICDDGLAQAVSLLNVTMVVGVGRFAEQRARKALASAGLQVRVEGLMHPSPRNPQANKGWEAIAKARLEELCILPLLMD</sequence>
<accession>A0A8C8VKX5</accession>
<dbReference type="GO" id="GO:0005634">
    <property type="term" value="C:nucleus"/>
    <property type="evidence" value="ECO:0007669"/>
    <property type="project" value="UniProtKB-SubCell"/>
</dbReference>
<protein>
    <submittedName>
        <fullName evidence="8">Single-strand-selective monofunctional uracil-DNA glycosylase 1</fullName>
    </submittedName>
</protein>
<evidence type="ECO:0000313" key="9">
    <source>
        <dbReference type="Proteomes" id="UP000694393"/>
    </source>
</evidence>
<keyword evidence="9" id="KW-1185">Reference proteome</keyword>
<keyword evidence="6" id="KW-0234">DNA repair</keyword>
<keyword evidence="7" id="KW-0539">Nucleus</keyword>
<dbReference type="SUPFAM" id="SSF52141">
    <property type="entry name" value="Uracil-DNA glycosylase-like"/>
    <property type="match status" value="1"/>
</dbReference>
<dbReference type="Proteomes" id="UP000694393">
    <property type="component" value="Unplaced"/>
</dbReference>
<proteinExistence type="inferred from homology"/>
<evidence type="ECO:0000256" key="6">
    <source>
        <dbReference type="ARBA" id="ARBA00023204"/>
    </source>
</evidence>
<dbReference type="GO" id="GO:0000703">
    <property type="term" value="F:oxidized pyrimidine nucleobase lesion DNA N-glycosylase activity"/>
    <property type="evidence" value="ECO:0007669"/>
    <property type="project" value="TreeGrafter"/>
</dbReference>
<dbReference type="InterPro" id="IPR036895">
    <property type="entry name" value="Uracil-DNA_glycosylase-like_sf"/>
</dbReference>
<dbReference type="GO" id="GO:0006284">
    <property type="term" value="P:base-excision repair"/>
    <property type="evidence" value="ECO:0007669"/>
    <property type="project" value="InterPro"/>
</dbReference>
<evidence type="ECO:0000256" key="4">
    <source>
        <dbReference type="ARBA" id="ARBA00022801"/>
    </source>
</evidence>
<evidence type="ECO:0000256" key="3">
    <source>
        <dbReference type="ARBA" id="ARBA00022763"/>
    </source>
</evidence>
<dbReference type="GO" id="GO:0003677">
    <property type="term" value="F:DNA binding"/>
    <property type="evidence" value="ECO:0007669"/>
    <property type="project" value="UniProtKB-KW"/>
</dbReference>
<reference evidence="8" key="1">
    <citation type="submission" date="2025-08" db="UniProtKB">
        <authorList>
            <consortium name="Ensembl"/>
        </authorList>
    </citation>
    <scope>IDENTIFICATION</scope>
</reference>
<dbReference type="Gene3D" id="3.40.470.10">
    <property type="entry name" value="Uracil-DNA glycosylase-like domain"/>
    <property type="match status" value="1"/>
</dbReference>
<organism evidence="8 9">
    <name type="scientific">Pelusios castaneus</name>
    <name type="common">West African mud turtle</name>
    <dbReference type="NCBI Taxonomy" id="367368"/>
    <lineage>
        <taxon>Eukaryota</taxon>
        <taxon>Metazoa</taxon>
        <taxon>Chordata</taxon>
        <taxon>Craniata</taxon>
        <taxon>Vertebrata</taxon>
        <taxon>Euteleostomi</taxon>
        <taxon>Archelosauria</taxon>
        <taxon>Testudinata</taxon>
        <taxon>Testudines</taxon>
        <taxon>Pleurodira</taxon>
        <taxon>Pelomedusidae</taxon>
        <taxon>Pelusios</taxon>
    </lineage>
</organism>
<evidence type="ECO:0000256" key="7">
    <source>
        <dbReference type="ARBA" id="ARBA00023242"/>
    </source>
</evidence>
<dbReference type="InterPro" id="IPR039134">
    <property type="entry name" value="SMUG1"/>
</dbReference>
<evidence type="ECO:0000313" key="8">
    <source>
        <dbReference type="Ensembl" id="ENSPCEP00000015619.1"/>
    </source>
</evidence>
<keyword evidence="5" id="KW-0238">DNA-binding</keyword>
<name>A0A8C8VKX5_9SAUR</name>
<dbReference type="PANTHER" id="PTHR13235:SF2">
    <property type="entry name" value="SINGLE-STRAND SELECTIVE MONOFUNCTIONAL URACIL DNA GLYCOSYLASE"/>
    <property type="match status" value="1"/>
</dbReference>
<evidence type="ECO:0000256" key="2">
    <source>
        <dbReference type="ARBA" id="ARBA00007889"/>
    </source>
</evidence>
<dbReference type="CDD" id="cd19374">
    <property type="entry name" value="UDG-F3_SMUG1-like"/>
    <property type="match status" value="1"/>
</dbReference>
<dbReference type="AlphaFoldDB" id="A0A8C8VKX5"/>
<dbReference type="PANTHER" id="PTHR13235">
    <property type="entry name" value="SINGLE-STRAND SELECTIVE MONOFUNCTIONAL URACIL DNA GLYCOSYLASE"/>
    <property type="match status" value="1"/>
</dbReference>
<dbReference type="FunFam" id="3.40.470.10:FF:000005">
    <property type="entry name" value="Single-strand selective monofunctional uracil DNA glycosylase"/>
    <property type="match status" value="1"/>
</dbReference>
<comment type="similarity">
    <text evidence="2">Belongs to the uracil-DNA glycosylase (UDG) superfamily. SMUG1 family.</text>
</comment>
<keyword evidence="3" id="KW-0227">DNA damage</keyword>
<evidence type="ECO:0000256" key="1">
    <source>
        <dbReference type="ARBA" id="ARBA00004123"/>
    </source>
</evidence>
<keyword evidence="4" id="KW-0378">Hydrolase</keyword>